<dbReference type="SMART" id="SM00448">
    <property type="entry name" value="REC"/>
    <property type="match status" value="1"/>
</dbReference>
<evidence type="ECO:0000256" key="1">
    <source>
        <dbReference type="ARBA" id="ARBA00022553"/>
    </source>
</evidence>
<dbReference type="AlphaFoldDB" id="A0A1F4ZAT8"/>
<organism evidence="4 5">
    <name type="scientific">Candidatus Amesbacteria bacterium RIFCSPLOWO2_01_FULL_48_25</name>
    <dbReference type="NCBI Taxonomy" id="1797259"/>
    <lineage>
        <taxon>Bacteria</taxon>
        <taxon>Candidatus Amesiibacteriota</taxon>
    </lineage>
</organism>
<dbReference type="InterPro" id="IPR011006">
    <property type="entry name" value="CheY-like_superfamily"/>
</dbReference>
<name>A0A1F4ZAT8_9BACT</name>
<evidence type="ECO:0000256" key="2">
    <source>
        <dbReference type="PROSITE-ProRule" id="PRU00169"/>
    </source>
</evidence>
<accession>A0A1F4ZAT8</accession>
<dbReference type="Pfam" id="PF00072">
    <property type="entry name" value="Response_reg"/>
    <property type="match status" value="1"/>
</dbReference>
<dbReference type="PANTHER" id="PTHR44591">
    <property type="entry name" value="STRESS RESPONSE REGULATOR PROTEIN 1"/>
    <property type="match status" value="1"/>
</dbReference>
<dbReference type="InterPro" id="IPR050595">
    <property type="entry name" value="Bact_response_regulator"/>
</dbReference>
<keyword evidence="1 2" id="KW-0597">Phosphoprotein</keyword>
<dbReference type="STRING" id="1797259.A2989_00950"/>
<protein>
    <recommendedName>
        <fullName evidence="3">Response regulatory domain-containing protein</fullName>
    </recommendedName>
</protein>
<feature type="domain" description="Response regulatory" evidence="3">
    <location>
        <begin position="8"/>
        <end position="123"/>
    </location>
</feature>
<dbReference type="PANTHER" id="PTHR44591:SF3">
    <property type="entry name" value="RESPONSE REGULATORY DOMAIN-CONTAINING PROTEIN"/>
    <property type="match status" value="1"/>
</dbReference>
<dbReference type="Gene3D" id="3.40.50.2300">
    <property type="match status" value="1"/>
</dbReference>
<dbReference type="GO" id="GO:0000160">
    <property type="term" value="P:phosphorelay signal transduction system"/>
    <property type="evidence" value="ECO:0007669"/>
    <property type="project" value="InterPro"/>
</dbReference>
<reference evidence="4 5" key="1">
    <citation type="journal article" date="2016" name="Nat. Commun.">
        <title>Thousands of microbial genomes shed light on interconnected biogeochemical processes in an aquifer system.</title>
        <authorList>
            <person name="Anantharaman K."/>
            <person name="Brown C.T."/>
            <person name="Hug L.A."/>
            <person name="Sharon I."/>
            <person name="Castelle C.J."/>
            <person name="Probst A.J."/>
            <person name="Thomas B.C."/>
            <person name="Singh A."/>
            <person name="Wilkins M.J."/>
            <person name="Karaoz U."/>
            <person name="Brodie E.L."/>
            <person name="Williams K.H."/>
            <person name="Hubbard S.S."/>
            <person name="Banfield J.F."/>
        </authorList>
    </citation>
    <scope>NUCLEOTIDE SEQUENCE [LARGE SCALE GENOMIC DNA]</scope>
</reference>
<dbReference type="SUPFAM" id="SSF52172">
    <property type="entry name" value="CheY-like"/>
    <property type="match status" value="1"/>
</dbReference>
<comment type="caution">
    <text evidence="4">The sequence shown here is derived from an EMBL/GenBank/DDBJ whole genome shotgun (WGS) entry which is preliminary data.</text>
</comment>
<feature type="modified residue" description="4-aspartylphosphate" evidence="2">
    <location>
        <position position="57"/>
    </location>
</feature>
<sequence>MTPRNSPSILIIEDDDQLQGLYQDLFTQVGYVVTLADSAQSGLQSARDTHPDFIILDIMLPGGQNGFDVLEQLKRDPQLKSIPVLVITNLDHQRDIALTIGAVDCLVKTDITPTDIMAKIKSYLPISSPTPSSG</sequence>
<evidence type="ECO:0000313" key="4">
    <source>
        <dbReference type="EMBL" id="OGD03383.1"/>
    </source>
</evidence>
<gene>
    <name evidence="4" type="ORF">A2989_00950</name>
</gene>
<dbReference type="EMBL" id="MEXN01000007">
    <property type="protein sequence ID" value="OGD03383.1"/>
    <property type="molecule type" value="Genomic_DNA"/>
</dbReference>
<evidence type="ECO:0000259" key="3">
    <source>
        <dbReference type="PROSITE" id="PS50110"/>
    </source>
</evidence>
<evidence type="ECO:0000313" key="5">
    <source>
        <dbReference type="Proteomes" id="UP000177080"/>
    </source>
</evidence>
<proteinExistence type="predicted"/>
<dbReference type="InterPro" id="IPR001789">
    <property type="entry name" value="Sig_transdc_resp-reg_receiver"/>
</dbReference>
<dbReference type="PROSITE" id="PS50110">
    <property type="entry name" value="RESPONSE_REGULATORY"/>
    <property type="match status" value="1"/>
</dbReference>
<dbReference type="Proteomes" id="UP000177080">
    <property type="component" value="Unassembled WGS sequence"/>
</dbReference>